<dbReference type="Pfam" id="PF05913">
    <property type="entry name" value="MupG_C"/>
    <property type="match status" value="1"/>
</dbReference>
<comment type="caution">
    <text evidence="3">The sequence shown here is derived from an EMBL/GenBank/DDBJ whole genome shotgun (WGS) entry which is preliminary data.</text>
</comment>
<evidence type="ECO:0000313" key="4">
    <source>
        <dbReference type="Proteomes" id="UP000253090"/>
    </source>
</evidence>
<dbReference type="PANTHER" id="PTHR38435">
    <property type="match status" value="1"/>
</dbReference>
<dbReference type="PANTHER" id="PTHR38435:SF2">
    <property type="entry name" value="DUF871 DOMAIN-CONTAINING PROTEIN"/>
    <property type="match status" value="1"/>
</dbReference>
<dbReference type="InterPro" id="IPR043797">
    <property type="entry name" value="MupG_N"/>
</dbReference>
<dbReference type="SUPFAM" id="SSF51445">
    <property type="entry name" value="(Trans)glycosidases"/>
    <property type="match status" value="1"/>
</dbReference>
<keyword evidence="4" id="KW-1185">Reference proteome</keyword>
<accession>A0A369BBT5</accession>
<dbReference type="InterPro" id="IPR017853">
    <property type="entry name" value="GH"/>
</dbReference>
<evidence type="ECO:0000259" key="2">
    <source>
        <dbReference type="Pfam" id="PF19200"/>
    </source>
</evidence>
<dbReference type="Gene3D" id="2.40.100.10">
    <property type="entry name" value="Cyclophilin-like"/>
    <property type="match status" value="1"/>
</dbReference>
<dbReference type="InterPro" id="IPR043894">
    <property type="entry name" value="MupG_C"/>
</dbReference>
<evidence type="ECO:0000259" key="1">
    <source>
        <dbReference type="Pfam" id="PF05913"/>
    </source>
</evidence>
<sequence>MGGVLVSLTEQSIEESLAYLTLMRQHGFDTIFTSLQIPEEDPDNLLEPLKEIGGFAAEHHMMLMVDVSPRTFENFSLVQLKQCGVTGLRIDNGMENAEVAELTRDWQVSLNASTIDQFFLDDLKRLGADFSALEAWHNYYPRPETGLEWNTFKAQNEWLRSQGLKVGAFIPGDGSLRGPLYEGLPTLEQHRHQSPFANYLELQYQGDVDLVVIGDLSVSDWTMQQFISWNEGVVLLGVRDQRPSHVWDEIHHNRPDIARDVIRSEDARRHFKGEIEPAHCVERPLGALTLDNDKYKRYKGEFQIVLNPLPRDERVNVIGYVTEEDFPLLPFLQKSGHPFRFLAREHHQA</sequence>
<protein>
    <recommendedName>
        <fullName evidence="5">Outer surface protein</fullName>
    </recommendedName>
</protein>
<name>A0A369BBT5_9BACL</name>
<proteinExistence type="predicted"/>
<dbReference type="Pfam" id="PF19200">
    <property type="entry name" value="MupG_N"/>
    <property type="match status" value="1"/>
</dbReference>
<feature type="domain" description="6-phospho-N-acetylmuramidase N-terminal" evidence="2">
    <location>
        <begin position="6"/>
        <end position="226"/>
    </location>
</feature>
<organism evidence="3 4">
    <name type="scientific">Fontibacillus phaseoli</name>
    <dbReference type="NCBI Taxonomy" id="1416533"/>
    <lineage>
        <taxon>Bacteria</taxon>
        <taxon>Bacillati</taxon>
        <taxon>Bacillota</taxon>
        <taxon>Bacilli</taxon>
        <taxon>Bacillales</taxon>
        <taxon>Paenibacillaceae</taxon>
        <taxon>Fontibacillus</taxon>
    </lineage>
</organism>
<dbReference type="SUPFAM" id="SSF50891">
    <property type="entry name" value="Cyclophilin-like"/>
    <property type="match status" value="1"/>
</dbReference>
<dbReference type="InterPro" id="IPR029000">
    <property type="entry name" value="Cyclophilin-like_dom_sf"/>
</dbReference>
<reference evidence="3 4" key="1">
    <citation type="submission" date="2018-07" db="EMBL/GenBank/DDBJ databases">
        <title>Genomic Encyclopedia of Type Strains, Phase III (KMG-III): the genomes of soil and plant-associated and newly described type strains.</title>
        <authorList>
            <person name="Whitman W."/>
        </authorList>
    </citation>
    <scope>NUCLEOTIDE SEQUENCE [LARGE SCALE GENOMIC DNA]</scope>
    <source>
        <strain evidence="3 4">CECT 8333</strain>
    </source>
</reference>
<dbReference type="Proteomes" id="UP000253090">
    <property type="component" value="Unassembled WGS sequence"/>
</dbReference>
<dbReference type="RefSeq" id="WP_181873154.1">
    <property type="nucleotide sequence ID" value="NZ_QPJW01000005.1"/>
</dbReference>
<evidence type="ECO:0008006" key="5">
    <source>
        <dbReference type="Google" id="ProtNLM"/>
    </source>
</evidence>
<dbReference type="InterPro" id="IPR013785">
    <property type="entry name" value="Aldolase_TIM"/>
</dbReference>
<dbReference type="InterPro" id="IPR008589">
    <property type="entry name" value="MupG"/>
</dbReference>
<gene>
    <name evidence="3" type="ORF">DFP94_1055</name>
</gene>
<dbReference type="AlphaFoldDB" id="A0A369BBT5"/>
<dbReference type="Gene3D" id="3.20.20.70">
    <property type="entry name" value="Aldolase class I"/>
    <property type="match status" value="1"/>
</dbReference>
<evidence type="ECO:0000313" key="3">
    <source>
        <dbReference type="EMBL" id="RCX18989.1"/>
    </source>
</evidence>
<dbReference type="EMBL" id="QPJW01000005">
    <property type="protein sequence ID" value="RCX18989.1"/>
    <property type="molecule type" value="Genomic_DNA"/>
</dbReference>
<feature type="domain" description="6-phospho-N-acetylmuramidase C-terminal" evidence="1">
    <location>
        <begin position="243"/>
        <end position="341"/>
    </location>
</feature>